<feature type="modified residue" description="N6-(pyridoxal phosphate)lysine" evidence="9">
    <location>
        <position position="229"/>
    </location>
</feature>
<dbReference type="UniPathway" id="UPA00031">
    <property type="reaction ID" value="UER00012"/>
</dbReference>
<evidence type="ECO:0000256" key="3">
    <source>
        <dbReference type="ARBA" id="ARBA00007970"/>
    </source>
</evidence>
<dbReference type="Proteomes" id="UP000053718">
    <property type="component" value="Unassembled WGS sequence"/>
</dbReference>
<evidence type="ECO:0000313" key="12">
    <source>
        <dbReference type="Proteomes" id="UP000053718"/>
    </source>
</evidence>
<dbReference type="HAMAP" id="MF_01023">
    <property type="entry name" value="HisC_aminotrans_2"/>
    <property type="match status" value="1"/>
</dbReference>
<dbReference type="GO" id="GO:0000105">
    <property type="term" value="P:L-histidine biosynthetic process"/>
    <property type="evidence" value="ECO:0007669"/>
    <property type="project" value="UniProtKB-UniRule"/>
</dbReference>
<comment type="subunit">
    <text evidence="4 9">Homodimer.</text>
</comment>
<dbReference type="GO" id="GO:0004400">
    <property type="term" value="F:histidinol-phosphate transaminase activity"/>
    <property type="evidence" value="ECO:0007669"/>
    <property type="project" value="UniProtKB-UniRule"/>
</dbReference>
<dbReference type="InterPro" id="IPR005861">
    <property type="entry name" value="HisP_aminotrans"/>
</dbReference>
<dbReference type="InterPro" id="IPR001917">
    <property type="entry name" value="Aminotrans_II_pyridoxalP_BS"/>
</dbReference>
<keyword evidence="5 9" id="KW-0032">Aminotransferase</keyword>
<dbReference type="PANTHER" id="PTHR43643">
    <property type="entry name" value="HISTIDINOL-PHOSPHATE AMINOTRANSFERASE 2"/>
    <property type="match status" value="1"/>
</dbReference>
<comment type="caution">
    <text evidence="11">The sequence shown here is derived from an EMBL/GenBank/DDBJ whole genome shotgun (WGS) entry which is preliminary data.</text>
</comment>
<comment type="pathway">
    <text evidence="2 9">Amino-acid biosynthesis; L-histidine biosynthesis; L-histidine from 5-phospho-alpha-D-ribose 1-diphosphate: step 7/9.</text>
</comment>
<dbReference type="InterPro" id="IPR015422">
    <property type="entry name" value="PyrdxlP-dep_Trfase_small"/>
</dbReference>
<comment type="similarity">
    <text evidence="3 9">Belongs to the class-II pyridoxal-phosphate-dependent aminotransferase family. Histidinol-phosphate aminotransferase subfamily.</text>
</comment>
<dbReference type="AlphaFoldDB" id="A0A094IRR1"/>
<dbReference type="STRING" id="1517416.IDAT_01640"/>
<dbReference type="Gene3D" id="3.40.640.10">
    <property type="entry name" value="Type I PLP-dependent aspartate aminotransferase-like (Major domain)"/>
    <property type="match status" value="1"/>
</dbReference>
<dbReference type="SUPFAM" id="SSF53383">
    <property type="entry name" value="PLP-dependent transferases"/>
    <property type="match status" value="1"/>
</dbReference>
<comment type="cofactor">
    <cofactor evidence="1 9">
        <name>pyridoxal 5'-phosphate</name>
        <dbReference type="ChEBI" id="CHEBI:597326"/>
    </cofactor>
</comment>
<dbReference type="CDD" id="cd00609">
    <property type="entry name" value="AAT_like"/>
    <property type="match status" value="1"/>
</dbReference>
<organism evidence="11 12">
    <name type="scientific">Pseudidiomarina atlantica</name>
    <dbReference type="NCBI Taxonomy" id="1517416"/>
    <lineage>
        <taxon>Bacteria</taxon>
        <taxon>Pseudomonadati</taxon>
        <taxon>Pseudomonadota</taxon>
        <taxon>Gammaproteobacteria</taxon>
        <taxon>Alteromonadales</taxon>
        <taxon>Idiomarinaceae</taxon>
        <taxon>Pseudidiomarina</taxon>
    </lineage>
</organism>
<evidence type="ECO:0000256" key="5">
    <source>
        <dbReference type="ARBA" id="ARBA00022576"/>
    </source>
</evidence>
<evidence type="ECO:0000259" key="10">
    <source>
        <dbReference type="Pfam" id="PF00155"/>
    </source>
</evidence>
<evidence type="ECO:0000313" key="11">
    <source>
        <dbReference type="EMBL" id="KFZ29822.1"/>
    </source>
</evidence>
<evidence type="ECO:0000256" key="8">
    <source>
        <dbReference type="ARBA" id="ARBA00047481"/>
    </source>
</evidence>
<gene>
    <name evidence="9" type="primary">hisC</name>
    <name evidence="11" type="ORF">IDAT_01640</name>
</gene>
<evidence type="ECO:0000256" key="2">
    <source>
        <dbReference type="ARBA" id="ARBA00005011"/>
    </source>
</evidence>
<dbReference type="InterPro" id="IPR015424">
    <property type="entry name" value="PyrdxlP-dep_Trfase"/>
</dbReference>
<keyword evidence="7 9" id="KW-0663">Pyridoxal phosphate</keyword>
<dbReference type="OrthoDB" id="9813612at2"/>
<evidence type="ECO:0000256" key="1">
    <source>
        <dbReference type="ARBA" id="ARBA00001933"/>
    </source>
</evidence>
<evidence type="ECO:0000256" key="6">
    <source>
        <dbReference type="ARBA" id="ARBA00022679"/>
    </source>
</evidence>
<dbReference type="NCBIfam" id="TIGR01141">
    <property type="entry name" value="hisC"/>
    <property type="match status" value="1"/>
</dbReference>
<dbReference type="Pfam" id="PF00155">
    <property type="entry name" value="Aminotran_1_2"/>
    <property type="match status" value="1"/>
</dbReference>
<accession>A0A094IRR1</accession>
<dbReference type="PANTHER" id="PTHR43643:SF3">
    <property type="entry name" value="HISTIDINOL-PHOSPHATE AMINOTRANSFERASE"/>
    <property type="match status" value="1"/>
</dbReference>
<keyword evidence="6 9" id="KW-0808">Transferase</keyword>
<keyword evidence="9" id="KW-0028">Amino-acid biosynthesis</keyword>
<dbReference type="EC" id="2.6.1.9" evidence="9"/>
<evidence type="ECO:0000256" key="9">
    <source>
        <dbReference type="HAMAP-Rule" id="MF_01023"/>
    </source>
</evidence>
<dbReference type="RefSeq" id="WP_034729625.1">
    <property type="nucleotide sequence ID" value="NZ_JPIN01000001.1"/>
</dbReference>
<reference evidence="11 12" key="1">
    <citation type="submission" date="2014-06" db="EMBL/GenBank/DDBJ databases">
        <title>Draft genome sequence of Idiomarina sp. MCCC 1A10513.</title>
        <authorList>
            <person name="Du J."/>
            <person name="Lai Q."/>
            <person name="Shao Z."/>
        </authorList>
    </citation>
    <scope>NUCLEOTIDE SEQUENCE [LARGE SCALE GENOMIC DNA]</scope>
    <source>
        <strain evidence="11 12">MCCC 1A10513</strain>
    </source>
</reference>
<dbReference type="InterPro" id="IPR050106">
    <property type="entry name" value="HistidinolP_aminotransfase"/>
</dbReference>
<evidence type="ECO:0000256" key="7">
    <source>
        <dbReference type="ARBA" id="ARBA00022898"/>
    </source>
</evidence>
<dbReference type="EMBL" id="JPIN01000001">
    <property type="protein sequence ID" value="KFZ29822.1"/>
    <property type="molecule type" value="Genomic_DNA"/>
</dbReference>
<protein>
    <recommendedName>
        <fullName evidence="9">Histidinol-phosphate aminotransferase</fullName>
        <ecNumber evidence="9">2.6.1.9</ecNumber>
    </recommendedName>
    <alternativeName>
        <fullName evidence="9">Imidazole acetol-phosphate transaminase</fullName>
    </alternativeName>
</protein>
<name>A0A094IRR1_9GAMM</name>
<proteinExistence type="inferred from homology"/>
<dbReference type="InterPro" id="IPR004839">
    <property type="entry name" value="Aminotransferase_I/II_large"/>
</dbReference>
<keyword evidence="9" id="KW-0368">Histidine biosynthesis</keyword>
<feature type="domain" description="Aminotransferase class I/classII large" evidence="10">
    <location>
        <begin position="37"/>
        <end position="360"/>
    </location>
</feature>
<evidence type="ECO:0000256" key="4">
    <source>
        <dbReference type="ARBA" id="ARBA00011738"/>
    </source>
</evidence>
<dbReference type="PROSITE" id="PS00599">
    <property type="entry name" value="AA_TRANSFER_CLASS_2"/>
    <property type="match status" value="1"/>
</dbReference>
<dbReference type="InterPro" id="IPR015421">
    <property type="entry name" value="PyrdxlP-dep_Trfase_major"/>
</dbReference>
<comment type="catalytic activity">
    <reaction evidence="8 9">
        <text>L-histidinol phosphate + 2-oxoglutarate = 3-(imidazol-4-yl)-2-oxopropyl phosphate + L-glutamate</text>
        <dbReference type="Rhea" id="RHEA:23744"/>
        <dbReference type="ChEBI" id="CHEBI:16810"/>
        <dbReference type="ChEBI" id="CHEBI:29985"/>
        <dbReference type="ChEBI" id="CHEBI:57766"/>
        <dbReference type="ChEBI" id="CHEBI:57980"/>
        <dbReference type="EC" id="2.6.1.9"/>
    </reaction>
</comment>
<sequence>MTTFDPMQLANVGVRNLQPYQAGKPIEELERELGIRDIIKLASNENPLGLSSKVRAALQDTLAGLARYPDANGFYLKSKLAKKFALDTAQITLGNGSNDVLELIARTFVNAEHEVIYSQHAFVVYPLVTQAIGAKGVAVPARDYGHDLDAMLAAITAKTRMIFIANPNNPTGTFLTTEAIAAFLAKVPENVLIVLDEAYSEYVSEAERAPSFRWVQQYPNLVVSRTFSKAYGLAGLRAGYMVSHPAIADLMNRARQPFNMNSLSLRAAEVALDDDDYLQQSVAVNEAGMQQLVNFCEQHGLPYIPSRGNFLTIEVGENAGEIYQQLLHAGIIVRPVAGYELPRHLRVSIGLPEENEAFIQAMKEIIANLCKSSR</sequence>
<dbReference type="Gene3D" id="3.90.1150.10">
    <property type="entry name" value="Aspartate Aminotransferase, domain 1"/>
    <property type="match status" value="1"/>
</dbReference>
<dbReference type="GO" id="GO:0030170">
    <property type="term" value="F:pyridoxal phosphate binding"/>
    <property type="evidence" value="ECO:0007669"/>
    <property type="project" value="InterPro"/>
</dbReference>
<keyword evidence="12" id="KW-1185">Reference proteome</keyword>
<dbReference type="eggNOG" id="COG0079">
    <property type="taxonomic scope" value="Bacteria"/>
</dbReference>